<gene>
    <name evidence="1" type="ORF">LARSCL_LOCUS1823</name>
</gene>
<evidence type="ECO:0000313" key="1">
    <source>
        <dbReference type="EMBL" id="CAL1264049.1"/>
    </source>
</evidence>
<dbReference type="EMBL" id="CAXIEN010000011">
    <property type="protein sequence ID" value="CAL1264049.1"/>
    <property type="molecule type" value="Genomic_DNA"/>
</dbReference>
<organism evidence="1 2">
    <name type="scientific">Larinioides sclopetarius</name>
    <dbReference type="NCBI Taxonomy" id="280406"/>
    <lineage>
        <taxon>Eukaryota</taxon>
        <taxon>Metazoa</taxon>
        <taxon>Ecdysozoa</taxon>
        <taxon>Arthropoda</taxon>
        <taxon>Chelicerata</taxon>
        <taxon>Arachnida</taxon>
        <taxon>Araneae</taxon>
        <taxon>Araneomorphae</taxon>
        <taxon>Entelegynae</taxon>
        <taxon>Araneoidea</taxon>
        <taxon>Araneidae</taxon>
        <taxon>Larinioides</taxon>
    </lineage>
</organism>
<keyword evidence="2" id="KW-1185">Reference proteome</keyword>
<sequence length="38" mass="4281">MNILPRGISTIHSRRSRVFTYCLRGKHTGHAPSCKSPD</sequence>
<protein>
    <submittedName>
        <fullName evidence="1">Uncharacterized protein</fullName>
    </submittedName>
</protein>
<proteinExistence type="predicted"/>
<feature type="non-terminal residue" evidence="1">
    <location>
        <position position="38"/>
    </location>
</feature>
<dbReference type="Proteomes" id="UP001497382">
    <property type="component" value="Unassembled WGS sequence"/>
</dbReference>
<accession>A0AAV1YYH1</accession>
<comment type="caution">
    <text evidence="1">The sequence shown here is derived from an EMBL/GenBank/DDBJ whole genome shotgun (WGS) entry which is preliminary data.</text>
</comment>
<evidence type="ECO:0000313" key="2">
    <source>
        <dbReference type="Proteomes" id="UP001497382"/>
    </source>
</evidence>
<name>A0AAV1YYH1_9ARAC</name>
<reference evidence="1 2" key="1">
    <citation type="submission" date="2024-04" db="EMBL/GenBank/DDBJ databases">
        <authorList>
            <person name="Rising A."/>
            <person name="Reimegard J."/>
            <person name="Sonavane S."/>
            <person name="Akerstrom W."/>
            <person name="Nylinder S."/>
            <person name="Hedman E."/>
            <person name="Kallberg Y."/>
        </authorList>
    </citation>
    <scope>NUCLEOTIDE SEQUENCE [LARGE SCALE GENOMIC DNA]</scope>
</reference>
<dbReference type="AlphaFoldDB" id="A0AAV1YYH1"/>